<accession>A0A4S4L3J1</accession>
<keyword evidence="3" id="KW-1185">Reference proteome</keyword>
<dbReference type="AlphaFoldDB" id="A0A4S4L3J1"/>
<protein>
    <submittedName>
        <fullName evidence="2">Uncharacterized protein</fullName>
    </submittedName>
</protein>
<feature type="compositionally biased region" description="Polar residues" evidence="1">
    <location>
        <begin position="1"/>
        <end position="10"/>
    </location>
</feature>
<feature type="compositionally biased region" description="Low complexity" evidence="1">
    <location>
        <begin position="65"/>
        <end position="76"/>
    </location>
</feature>
<feature type="compositionally biased region" description="Polar residues" evidence="1">
    <location>
        <begin position="391"/>
        <end position="406"/>
    </location>
</feature>
<reference evidence="2 3" key="1">
    <citation type="submission" date="2019-02" db="EMBL/GenBank/DDBJ databases">
        <title>Genome sequencing of the rare red list fungi Phellinidium pouzarii.</title>
        <authorList>
            <person name="Buettner E."/>
            <person name="Kellner H."/>
        </authorList>
    </citation>
    <scope>NUCLEOTIDE SEQUENCE [LARGE SCALE GENOMIC DNA]</scope>
    <source>
        <strain evidence="2 3">DSM 108285</strain>
    </source>
</reference>
<dbReference type="OrthoDB" id="2591449at2759"/>
<comment type="caution">
    <text evidence="2">The sequence shown here is derived from an EMBL/GenBank/DDBJ whole genome shotgun (WGS) entry which is preliminary data.</text>
</comment>
<feature type="compositionally biased region" description="Polar residues" evidence="1">
    <location>
        <begin position="86"/>
        <end position="97"/>
    </location>
</feature>
<name>A0A4S4L3J1_9AGAM</name>
<sequence>MSTTSTVSQQPHRRLSSRRGSQSAPDPYGINADAETTRGTASRITILPVRAQITQEQPRHRDRSSWGSVHSASSAAPTGRGRMSFALSSFTPISGSKSGEVVQGQKQTQTSGPPSPGPRPFARSSSNHSLDRAGHSNGRTPHLTPQQICDLAVNSISHQQPSSPTSEGPTSATPFLLLSDEHYLPFLDRPAEVTALLTSSPTSRLMALLSQTFPADLRSPSNSDLTTTFGTDPAKWSFAELSRWLQMVDRNEANDREWVTKARQCILARSELIWSRLKAALGIPPELEEEEEEYDDEEARVADYEYENEADREALLEPIYSDNHMACVASPLQSPGGYNGRDGGMESIGERVEDEDVTEKGKDKDTVVAEAIQGLRLLAPMVEVHGRERSVSPNVSLRRTQSTTSAPGDATEARRREALALAGHGRVRRSAQQEQGTGAPLFPSSFATLTMGPSLVAK</sequence>
<gene>
    <name evidence="2" type="ORF">EW145_g4478</name>
</gene>
<feature type="region of interest" description="Disordered" evidence="1">
    <location>
        <begin position="389"/>
        <end position="458"/>
    </location>
</feature>
<evidence type="ECO:0000313" key="2">
    <source>
        <dbReference type="EMBL" id="THH05875.1"/>
    </source>
</evidence>
<organism evidence="2 3">
    <name type="scientific">Phellinidium pouzarii</name>
    <dbReference type="NCBI Taxonomy" id="167371"/>
    <lineage>
        <taxon>Eukaryota</taxon>
        <taxon>Fungi</taxon>
        <taxon>Dikarya</taxon>
        <taxon>Basidiomycota</taxon>
        <taxon>Agaricomycotina</taxon>
        <taxon>Agaricomycetes</taxon>
        <taxon>Hymenochaetales</taxon>
        <taxon>Hymenochaetaceae</taxon>
        <taxon>Phellinidium</taxon>
    </lineage>
</organism>
<dbReference type="Proteomes" id="UP000308199">
    <property type="component" value="Unassembled WGS sequence"/>
</dbReference>
<proteinExistence type="predicted"/>
<feature type="region of interest" description="Disordered" evidence="1">
    <location>
        <begin position="1"/>
        <end position="144"/>
    </location>
</feature>
<evidence type="ECO:0000313" key="3">
    <source>
        <dbReference type="Proteomes" id="UP000308199"/>
    </source>
</evidence>
<evidence type="ECO:0000256" key="1">
    <source>
        <dbReference type="SAM" id="MobiDB-lite"/>
    </source>
</evidence>
<dbReference type="EMBL" id="SGPK01000231">
    <property type="protein sequence ID" value="THH05875.1"/>
    <property type="molecule type" value="Genomic_DNA"/>
</dbReference>